<dbReference type="InterPro" id="IPR035979">
    <property type="entry name" value="RBD_domain_sf"/>
</dbReference>
<dbReference type="Gene3D" id="3.30.70.330">
    <property type="match status" value="1"/>
</dbReference>
<dbReference type="PROSITE" id="PS50102">
    <property type="entry name" value="RRM"/>
    <property type="match status" value="1"/>
</dbReference>
<dbReference type="CDD" id="cd21608">
    <property type="entry name" value="RRM2_NsCP33_like"/>
    <property type="match status" value="1"/>
</dbReference>
<dbReference type="InterPro" id="IPR048289">
    <property type="entry name" value="RRM2_NsCP33-like"/>
</dbReference>
<dbReference type="InterPro" id="IPR000504">
    <property type="entry name" value="RRM_dom"/>
</dbReference>
<evidence type="ECO:0000256" key="1">
    <source>
        <dbReference type="ARBA" id="ARBA00022884"/>
    </source>
</evidence>
<proteinExistence type="predicted"/>
<dbReference type="PANTHER" id="PTHR48027">
    <property type="entry name" value="HETEROGENEOUS NUCLEAR RIBONUCLEOPROTEIN 87F-RELATED"/>
    <property type="match status" value="1"/>
</dbReference>
<gene>
    <name evidence="3" type="ORF">A6D92_04275</name>
</gene>
<reference evidence="4" key="1">
    <citation type="submission" date="2016-04" db="EMBL/GenBank/DDBJ databases">
        <authorList>
            <person name="Antunes L.P."/>
            <person name="Martins L.F."/>
            <person name="Pereira R.V."/>
            <person name="Thomas A.M."/>
            <person name="Barbosa D."/>
            <person name="Nascimento L."/>
            <person name="Silva G.M."/>
            <person name="Condomitti G.W."/>
            <person name="Digiampietri L.A."/>
            <person name="Lombardi K.C."/>
            <person name="Ramos P.L."/>
            <person name="Quaggio R.B."/>
            <person name="Oliveira J.C."/>
            <person name="Pascon R.C."/>
            <person name="Cruz J.B."/>
            <person name="Silva A.M."/>
            <person name="Setubal J.C."/>
        </authorList>
    </citation>
    <scope>NUCLEOTIDE SEQUENCE [LARGE SCALE GENOMIC DNA]</scope>
</reference>
<organism evidence="3 4">
    <name type="scientific">Symbiobacterium thermophilum</name>
    <dbReference type="NCBI Taxonomy" id="2734"/>
    <lineage>
        <taxon>Bacteria</taxon>
        <taxon>Bacillati</taxon>
        <taxon>Bacillota</taxon>
        <taxon>Clostridia</taxon>
        <taxon>Eubacteriales</taxon>
        <taxon>Symbiobacteriaceae</taxon>
        <taxon>Symbiobacterium</taxon>
    </lineage>
</organism>
<dbReference type="GO" id="GO:0003723">
    <property type="term" value="F:RNA binding"/>
    <property type="evidence" value="ECO:0007669"/>
    <property type="project" value="UniProtKB-KW"/>
</dbReference>
<evidence type="ECO:0000313" key="3">
    <source>
        <dbReference type="EMBL" id="OTA41728.1"/>
    </source>
</evidence>
<protein>
    <submittedName>
        <fullName evidence="3">RNA-binding protein</fullName>
    </submittedName>
</protein>
<dbReference type="SUPFAM" id="SSF54928">
    <property type="entry name" value="RNA-binding domain, RBD"/>
    <property type="match status" value="1"/>
</dbReference>
<dbReference type="InterPro" id="IPR012677">
    <property type="entry name" value="Nucleotide-bd_a/b_plait_sf"/>
</dbReference>
<dbReference type="SMART" id="SM00360">
    <property type="entry name" value="RRM"/>
    <property type="match status" value="1"/>
</dbReference>
<feature type="domain" description="RRM" evidence="2">
    <location>
        <begin position="3"/>
        <end position="80"/>
    </location>
</feature>
<dbReference type="AlphaFoldDB" id="A0A1Y2T5Q2"/>
<dbReference type="Proteomes" id="UP000194267">
    <property type="component" value="Unassembled WGS sequence"/>
</dbReference>
<evidence type="ECO:0000259" key="2">
    <source>
        <dbReference type="PROSITE" id="PS50102"/>
    </source>
</evidence>
<comment type="caution">
    <text evidence="3">The sequence shown here is derived from an EMBL/GenBank/DDBJ whole genome shotgun (WGS) entry which is preliminary data.</text>
</comment>
<name>A0A1Y2T5Q2_SYMTR</name>
<sequence>MAKTLYFGNLPWAATSDDLRNAVSQYCEVISARIVTDRETGRSRGFGFVEVPDEAAQVVIDALNGAEWAGRPLTVNEARPREGGRANLGLPKKVRR</sequence>
<dbReference type="EMBL" id="LWLV01000259">
    <property type="protein sequence ID" value="OTA41728.1"/>
    <property type="molecule type" value="Genomic_DNA"/>
</dbReference>
<dbReference type="InterPro" id="IPR052462">
    <property type="entry name" value="SLIRP/GR-RBP-like"/>
</dbReference>
<accession>A0A1Y2T5Q2</accession>
<keyword evidence="1" id="KW-0694">RNA-binding</keyword>
<dbReference type="Pfam" id="PF00076">
    <property type="entry name" value="RRM_1"/>
    <property type="match status" value="1"/>
</dbReference>
<evidence type="ECO:0000313" key="4">
    <source>
        <dbReference type="Proteomes" id="UP000194267"/>
    </source>
</evidence>